<feature type="transmembrane region" description="Helical" evidence="1">
    <location>
        <begin position="6"/>
        <end position="24"/>
    </location>
</feature>
<feature type="transmembrane region" description="Helical" evidence="1">
    <location>
        <begin position="172"/>
        <end position="190"/>
    </location>
</feature>
<dbReference type="EMBL" id="JAMWGI010000008">
    <property type="protein sequence ID" value="MDG6194346.1"/>
    <property type="molecule type" value="Genomic_DNA"/>
</dbReference>
<dbReference type="RefSeq" id="WP_279362833.1">
    <property type="nucleotide sequence ID" value="NZ_JAMWGA010000002.1"/>
</dbReference>
<proteinExistence type="predicted"/>
<evidence type="ECO:0000313" key="3">
    <source>
        <dbReference type="Proteomes" id="UP001153203"/>
    </source>
</evidence>
<evidence type="ECO:0000313" key="2">
    <source>
        <dbReference type="EMBL" id="MDG6194346.1"/>
    </source>
</evidence>
<sequence length="193" mass="22620">MVTFSIFIPIILIGSMVIYALFISKYRKIISQSRKDRAKLVRESFPNLSPKDIKYRNASVNLYLRWYLYSPAQRILIPIFGLGLLAAIVGLIIQVIKLFNHLNGDNLKLIAFYFFLLFLFLLLAQLLTPRFENQNHFLKKFLEENPSNDLRVIVCEEDYAKKVTKAKTISDIFLGFVTIVYLLLTIYFWYFSL</sequence>
<dbReference type="Proteomes" id="UP001153203">
    <property type="component" value="Unassembled WGS sequence"/>
</dbReference>
<keyword evidence="1" id="KW-1133">Transmembrane helix</keyword>
<keyword evidence="1" id="KW-0812">Transmembrane</keyword>
<protein>
    <submittedName>
        <fullName evidence="2">Uncharacterized protein</fullName>
    </submittedName>
</protein>
<feature type="transmembrane region" description="Helical" evidence="1">
    <location>
        <begin position="75"/>
        <end position="96"/>
    </location>
</feature>
<accession>A0A9X4SGY1</accession>
<name>A0A9X4SGY1_9LACT</name>
<keyword evidence="1" id="KW-0472">Membrane</keyword>
<evidence type="ECO:0000256" key="1">
    <source>
        <dbReference type="SAM" id="Phobius"/>
    </source>
</evidence>
<comment type="caution">
    <text evidence="2">The sequence shown here is derived from an EMBL/GenBank/DDBJ whole genome shotgun (WGS) entry which is preliminary data.</text>
</comment>
<dbReference type="AlphaFoldDB" id="A0A9X4SGY1"/>
<feature type="transmembrane region" description="Helical" evidence="1">
    <location>
        <begin position="108"/>
        <end position="127"/>
    </location>
</feature>
<reference evidence="2" key="1">
    <citation type="submission" date="2022-06" db="EMBL/GenBank/DDBJ databases">
        <title>Lactococcus from bovine mastitis in China.</title>
        <authorList>
            <person name="Lin Y."/>
            <person name="Han B."/>
        </authorList>
    </citation>
    <scope>NUCLEOTIDE SEQUENCE</scope>
    <source>
        <strain evidence="2">Hebei-B-39</strain>
    </source>
</reference>
<gene>
    <name evidence="2" type="ORF">NF708_10155</name>
</gene>
<organism evidence="2 3">
    <name type="scientific">Lactococcus formosensis</name>
    <dbReference type="NCBI Taxonomy" id="1281486"/>
    <lineage>
        <taxon>Bacteria</taxon>
        <taxon>Bacillati</taxon>
        <taxon>Bacillota</taxon>
        <taxon>Bacilli</taxon>
        <taxon>Lactobacillales</taxon>
        <taxon>Streptococcaceae</taxon>
        <taxon>Lactococcus</taxon>
    </lineage>
</organism>